<feature type="domain" description="PPIase cyclophilin-type" evidence="6">
    <location>
        <begin position="6"/>
        <end position="172"/>
    </location>
</feature>
<evidence type="ECO:0000313" key="7">
    <source>
        <dbReference type="EMBL" id="KAG1775971.1"/>
    </source>
</evidence>
<comment type="catalytic activity">
    <reaction evidence="1">
        <text>[protein]-peptidylproline (omega=180) = [protein]-peptidylproline (omega=0)</text>
        <dbReference type="Rhea" id="RHEA:16237"/>
        <dbReference type="Rhea" id="RHEA-COMP:10747"/>
        <dbReference type="Rhea" id="RHEA-COMP:10748"/>
        <dbReference type="ChEBI" id="CHEBI:83833"/>
        <dbReference type="ChEBI" id="CHEBI:83834"/>
        <dbReference type="EC" id="5.2.1.8"/>
    </reaction>
</comment>
<dbReference type="Pfam" id="PF00160">
    <property type="entry name" value="Pro_isomerase"/>
    <property type="match status" value="1"/>
</dbReference>
<keyword evidence="8" id="KW-1185">Reference proteome</keyword>
<evidence type="ECO:0000256" key="5">
    <source>
        <dbReference type="SAM" id="MobiDB-lite"/>
    </source>
</evidence>
<proteinExistence type="predicted"/>
<dbReference type="InterPro" id="IPR002130">
    <property type="entry name" value="Cyclophilin-type_PPIase_dom"/>
</dbReference>
<dbReference type="GO" id="GO:0003755">
    <property type="term" value="F:peptidyl-prolyl cis-trans isomerase activity"/>
    <property type="evidence" value="ECO:0007669"/>
    <property type="project" value="UniProtKB-KW"/>
</dbReference>
<comment type="caution">
    <text evidence="7">The sequence shown here is derived from an EMBL/GenBank/DDBJ whole genome shotgun (WGS) entry which is preliminary data.</text>
</comment>
<evidence type="ECO:0000256" key="2">
    <source>
        <dbReference type="ARBA" id="ARBA00013194"/>
    </source>
</evidence>
<dbReference type="EC" id="5.2.1.8" evidence="2"/>
<evidence type="ECO:0000256" key="3">
    <source>
        <dbReference type="ARBA" id="ARBA00023110"/>
    </source>
</evidence>
<organism evidence="7 8">
    <name type="scientific">Suillus placidus</name>
    <dbReference type="NCBI Taxonomy" id="48579"/>
    <lineage>
        <taxon>Eukaryota</taxon>
        <taxon>Fungi</taxon>
        <taxon>Dikarya</taxon>
        <taxon>Basidiomycota</taxon>
        <taxon>Agaricomycotina</taxon>
        <taxon>Agaricomycetes</taxon>
        <taxon>Agaricomycetidae</taxon>
        <taxon>Boletales</taxon>
        <taxon>Suillineae</taxon>
        <taxon>Suillaceae</taxon>
        <taxon>Suillus</taxon>
    </lineage>
</organism>
<dbReference type="AlphaFoldDB" id="A0A9P6ZT12"/>
<dbReference type="OrthoDB" id="407558at2759"/>
<evidence type="ECO:0000313" key="8">
    <source>
        <dbReference type="Proteomes" id="UP000714275"/>
    </source>
</evidence>
<dbReference type="SUPFAM" id="SSF50891">
    <property type="entry name" value="Cyclophilin-like"/>
    <property type="match status" value="1"/>
</dbReference>
<keyword evidence="3" id="KW-0697">Rotamase</keyword>
<gene>
    <name evidence="7" type="ORF">EV702DRAFT_409341</name>
</gene>
<feature type="compositionally biased region" description="Basic and acidic residues" evidence="5">
    <location>
        <begin position="224"/>
        <end position="280"/>
    </location>
</feature>
<dbReference type="FunFam" id="2.40.100.10:FF:000025">
    <property type="entry name" value="Peptidyl-prolyl cis-trans isomerase CYP19-2"/>
    <property type="match status" value="1"/>
</dbReference>
<dbReference type="PRINTS" id="PR00153">
    <property type="entry name" value="CSAPPISMRASE"/>
</dbReference>
<evidence type="ECO:0000259" key="6">
    <source>
        <dbReference type="PROSITE" id="PS50072"/>
    </source>
</evidence>
<reference evidence="7" key="1">
    <citation type="journal article" date="2020" name="New Phytol.">
        <title>Comparative genomics reveals dynamic genome evolution in host specialist ectomycorrhizal fungi.</title>
        <authorList>
            <person name="Lofgren L.A."/>
            <person name="Nguyen N.H."/>
            <person name="Vilgalys R."/>
            <person name="Ruytinx J."/>
            <person name="Liao H.L."/>
            <person name="Branco S."/>
            <person name="Kuo A."/>
            <person name="LaButti K."/>
            <person name="Lipzen A."/>
            <person name="Andreopoulos W."/>
            <person name="Pangilinan J."/>
            <person name="Riley R."/>
            <person name="Hundley H."/>
            <person name="Na H."/>
            <person name="Barry K."/>
            <person name="Grigoriev I.V."/>
            <person name="Stajich J.E."/>
            <person name="Kennedy P.G."/>
        </authorList>
    </citation>
    <scope>NUCLEOTIDE SEQUENCE</scope>
    <source>
        <strain evidence="7">DOB743</strain>
    </source>
</reference>
<dbReference type="GO" id="GO:0016018">
    <property type="term" value="F:cyclosporin A binding"/>
    <property type="evidence" value="ECO:0007669"/>
    <property type="project" value="TreeGrafter"/>
</dbReference>
<dbReference type="InterPro" id="IPR029000">
    <property type="entry name" value="Cyclophilin-like_dom_sf"/>
</dbReference>
<keyword evidence="4" id="KW-0413">Isomerase</keyword>
<dbReference type="Proteomes" id="UP000714275">
    <property type="component" value="Unassembled WGS sequence"/>
</dbReference>
<name>A0A9P6ZT12_9AGAM</name>
<feature type="compositionally biased region" description="Basic and acidic residues" evidence="5">
    <location>
        <begin position="299"/>
        <end position="309"/>
    </location>
</feature>
<dbReference type="PANTHER" id="PTHR11071">
    <property type="entry name" value="PEPTIDYL-PROLYL CIS-TRANS ISOMERASE"/>
    <property type="match status" value="1"/>
</dbReference>
<protein>
    <recommendedName>
        <fullName evidence="2">peptidylprolyl isomerase</fullName>
        <ecNumber evidence="2">5.2.1.8</ecNumber>
    </recommendedName>
</protein>
<feature type="compositionally biased region" description="Basic residues" evidence="5">
    <location>
        <begin position="213"/>
        <end position="223"/>
    </location>
</feature>
<evidence type="ECO:0000256" key="4">
    <source>
        <dbReference type="ARBA" id="ARBA00023235"/>
    </source>
</evidence>
<dbReference type="GO" id="GO:0005737">
    <property type="term" value="C:cytoplasm"/>
    <property type="evidence" value="ECO:0007669"/>
    <property type="project" value="TreeGrafter"/>
</dbReference>
<dbReference type="Gene3D" id="2.40.100.10">
    <property type="entry name" value="Cyclophilin-like"/>
    <property type="match status" value="1"/>
</dbReference>
<dbReference type="EMBL" id="JABBWD010000030">
    <property type="protein sequence ID" value="KAG1775971.1"/>
    <property type="molecule type" value="Genomic_DNA"/>
</dbReference>
<sequence length="309" mass="35576">MRPRVFFDFAIGTEPAGRVIFELYNDTAPQTAENFRALCTGEKGLSAVSERPLYYKNSIIHRSIRDFMIQGGDFTKRNGAGGESIYGSAFPDEDLTRPLESEGLLCMANKGPNTNGSQFFITLRDCPHLNGKHVVFGRVIRGYEEVVKKLAAVPVDDKDRPQHPIVIVNCGELELKRKVEASQGEELNAQIPSRRRHNSRSRSQSSDRDRSTQKKKKSKRRKYESKVDAKTDDEGRKNEDEKVPRQETEEEYDARLEREEQERLEEARRKELERIKHKYESTPPASEGGVRFKGRGRMKFIDPELHHRR</sequence>
<evidence type="ECO:0000256" key="1">
    <source>
        <dbReference type="ARBA" id="ARBA00000971"/>
    </source>
</evidence>
<accession>A0A9P6ZT12</accession>
<dbReference type="PROSITE" id="PS50072">
    <property type="entry name" value="CSA_PPIASE_2"/>
    <property type="match status" value="1"/>
</dbReference>
<dbReference type="PANTHER" id="PTHR11071:SF561">
    <property type="entry name" value="PEPTIDYL-PROLYL CIS-TRANS ISOMERASE D-RELATED"/>
    <property type="match status" value="1"/>
</dbReference>
<dbReference type="GO" id="GO:0006457">
    <property type="term" value="P:protein folding"/>
    <property type="evidence" value="ECO:0007669"/>
    <property type="project" value="TreeGrafter"/>
</dbReference>
<feature type="region of interest" description="Disordered" evidence="5">
    <location>
        <begin position="182"/>
        <end position="309"/>
    </location>
</feature>